<reference evidence="10" key="1">
    <citation type="journal article" date="2023" name="bioRxiv">
        <title>Scaffold-level genome assemblies of two parasitoid biocontrol wasps reveal the parthenogenesis mechanism and an associated novel virus.</title>
        <authorList>
            <person name="Inwood S."/>
            <person name="Skelly J."/>
            <person name="Guhlin J."/>
            <person name="Harrop T."/>
            <person name="Goldson S."/>
            <person name="Dearden P."/>
        </authorList>
    </citation>
    <scope>NUCLEOTIDE SEQUENCE</scope>
    <source>
        <strain evidence="10">Lincoln</strain>
        <tissue evidence="10">Whole body</tissue>
    </source>
</reference>
<evidence type="ECO:0000256" key="2">
    <source>
        <dbReference type="ARBA" id="ARBA00004496"/>
    </source>
</evidence>
<evidence type="ECO:0000313" key="11">
    <source>
        <dbReference type="Proteomes" id="UP001168972"/>
    </source>
</evidence>
<dbReference type="AlphaFoldDB" id="A0AA39F342"/>
<dbReference type="InterPro" id="IPR033060">
    <property type="entry name" value="INTS7"/>
</dbReference>
<evidence type="ECO:0000256" key="5">
    <source>
        <dbReference type="ARBA" id="ARBA00022490"/>
    </source>
</evidence>
<dbReference type="InterPro" id="IPR016024">
    <property type="entry name" value="ARM-type_fold"/>
</dbReference>
<dbReference type="Pfam" id="PF24436">
    <property type="entry name" value="INTS7_N"/>
    <property type="match status" value="1"/>
</dbReference>
<name>A0AA39F342_MICHY</name>
<feature type="domain" description="Integrator complex subunit 7 N-terminal" evidence="8">
    <location>
        <begin position="23"/>
        <end position="531"/>
    </location>
</feature>
<evidence type="ECO:0000259" key="9">
    <source>
        <dbReference type="Pfam" id="PF24437"/>
    </source>
</evidence>
<evidence type="ECO:0000259" key="7">
    <source>
        <dbReference type="Pfam" id="PF22965"/>
    </source>
</evidence>
<dbReference type="Gene3D" id="1.25.10.10">
    <property type="entry name" value="Leucine-rich Repeat Variant"/>
    <property type="match status" value="1"/>
</dbReference>
<comment type="subcellular location">
    <subcellularLocation>
        <location evidence="2">Cytoplasm</location>
    </subcellularLocation>
    <subcellularLocation>
        <location evidence="1">Nucleus</location>
    </subcellularLocation>
</comment>
<dbReference type="GO" id="GO:0032039">
    <property type="term" value="C:integrator complex"/>
    <property type="evidence" value="ECO:0007669"/>
    <property type="project" value="InterPro"/>
</dbReference>
<dbReference type="GO" id="GO:0005737">
    <property type="term" value="C:cytoplasm"/>
    <property type="evidence" value="ECO:0007669"/>
    <property type="project" value="UniProtKB-SubCell"/>
</dbReference>
<gene>
    <name evidence="10" type="ORF">PV327_008439</name>
</gene>
<evidence type="ECO:0000256" key="4">
    <source>
        <dbReference type="ARBA" id="ARBA00015336"/>
    </source>
</evidence>
<evidence type="ECO:0000259" key="8">
    <source>
        <dbReference type="Pfam" id="PF24436"/>
    </source>
</evidence>
<proteinExistence type="inferred from homology"/>
<keyword evidence="11" id="KW-1185">Reference proteome</keyword>
<dbReference type="EMBL" id="JAQQBR010001834">
    <property type="protein sequence ID" value="KAK0162074.1"/>
    <property type="molecule type" value="Genomic_DNA"/>
</dbReference>
<comment type="caution">
    <text evidence="10">The sequence shown here is derived from an EMBL/GenBank/DDBJ whole genome shotgun (WGS) entry which is preliminary data.</text>
</comment>
<protein>
    <recommendedName>
        <fullName evidence="4">Integrator complex subunit 7</fullName>
    </recommendedName>
</protein>
<dbReference type="InterPro" id="IPR056516">
    <property type="entry name" value="INTS7_N"/>
</dbReference>
<evidence type="ECO:0000256" key="3">
    <source>
        <dbReference type="ARBA" id="ARBA00008565"/>
    </source>
</evidence>
<keyword evidence="6" id="KW-0539">Nucleus</keyword>
<reference evidence="10" key="2">
    <citation type="submission" date="2023-03" db="EMBL/GenBank/DDBJ databases">
        <authorList>
            <person name="Inwood S.N."/>
            <person name="Skelly J.G."/>
            <person name="Guhlin J."/>
            <person name="Harrop T.W.R."/>
            <person name="Goldson S.G."/>
            <person name="Dearden P.K."/>
        </authorList>
    </citation>
    <scope>NUCLEOTIDE SEQUENCE</scope>
    <source>
        <strain evidence="10">Lincoln</strain>
        <tissue evidence="10">Whole body</tissue>
    </source>
</reference>
<dbReference type="PANTHER" id="PTHR13322">
    <property type="entry name" value="C1ORF73 PROTEIN"/>
    <property type="match status" value="1"/>
</dbReference>
<evidence type="ECO:0000256" key="1">
    <source>
        <dbReference type="ARBA" id="ARBA00004123"/>
    </source>
</evidence>
<dbReference type="Proteomes" id="UP001168972">
    <property type="component" value="Unassembled WGS sequence"/>
</dbReference>
<dbReference type="PANTHER" id="PTHR13322:SF2">
    <property type="entry name" value="INTEGRATOR COMPLEX SUBUNIT 7"/>
    <property type="match status" value="1"/>
</dbReference>
<feature type="domain" description="Integrator complex subunit 7 helical bundle" evidence="9">
    <location>
        <begin position="532"/>
        <end position="717"/>
    </location>
</feature>
<dbReference type="Pfam" id="PF24437">
    <property type="entry name" value="INTS7_HB"/>
    <property type="match status" value="1"/>
</dbReference>
<dbReference type="InterPro" id="IPR054519">
    <property type="entry name" value="INTS7_C"/>
</dbReference>
<evidence type="ECO:0000256" key="6">
    <source>
        <dbReference type="ARBA" id="ARBA00023242"/>
    </source>
</evidence>
<dbReference type="GO" id="GO:0034472">
    <property type="term" value="P:snRNA 3'-end processing"/>
    <property type="evidence" value="ECO:0007669"/>
    <property type="project" value="TreeGrafter"/>
</dbReference>
<dbReference type="Pfam" id="PF22965">
    <property type="entry name" value="INTS7_C"/>
    <property type="match status" value="1"/>
</dbReference>
<sequence length="973" mass="106857">MMRMNAFNETGPGEPEQDANSALIELDKGLRSKNTGERCEAIVRFPRLFEKYPFPILINSALLKLADVFRLGSNFLRVWVLRVCQQSEKHLDKILNVDEFVRRIYSVIHSNDPVARALTLRTLGSAAGIIPERQQVHHSIRRSLDSHDSVEVEAAIYAARMFAAQSKLFAVSMCSKISDMIRGQATPASMKLQLIPILQYMHHDTSTASMVNELCMELLASYPAVEFVRVTLNAMTTLASATLIDVPDQVAVLLKYLRDDPRLSVKRHALKLLLGLAKRGAHLWPRGALENLIDSTTRLLQEGNGSSDLLLRTLDVIEVLSRSAVTCDTNMDENSPLSSLCIDACYSHDPLVAVKSVMILSRIACYCYQEGLPVNNMQHVISSLESLIVLLALDNSHVYQLKLCLMSTVKLCQAHPAHAPIFVDVIVSTLMNANSKHDSTDKQTVVLCEALGAIGSIGDNVLLPLLPDILEKLRQTTDANTKVMLCTLLFQMVAGGYEWNNECLEAIDGVIKVVDGWSKYRIARGAARYGHHGIATQIFKGLKESVASEQLHFWLSGLELLTSAENYLADDNSETVDDEKANIVGKLNGAISRYASACASFKAASTPLRSLQFASEYAKLRCEFLQALVQLIHSCRSLCTSPPPAIALSIVVATKDDFQRYGRVTYQLRKSAQDFRTCADNYHKLYQSAFDADQGSLENIRAFQNICRLMANSVDRICSGFNPATGHQHNELGEFVFGTSVEMRQLARCCLEVRRLYAPVLQISEVEEAISHSRVDALISQVMLLAGGKVRLPMPRYFFQALQATVVKLSVSPQPRVLGEPVCVPQGSQLALKIEGVLRHGKKASLFRSVAAVCISISTCPPSKINSDAKINGSNQESSANELQQTVVPHRDFFACEFLLSLGGGANNCGNNLNSGPGTSTTGTGSGNSSNGSQFQVTASASILDEDGQVWKCGPRSSLQVRVHEEPTKRKLN</sequence>
<comment type="similarity">
    <text evidence="3">Belongs to the Integrator subunit 7 family.</text>
</comment>
<dbReference type="InterPro" id="IPR056517">
    <property type="entry name" value="INTS7_HB"/>
</dbReference>
<organism evidence="10 11">
    <name type="scientific">Microctonus hyperodae</name>
    <name type="common">Parasitoid wasp</name>
    <dbReference type="NCBI Taxonomy" id="165561"/>
    <lineage>
        <taxon>Eukaryota</taxon>
        <taxon>Metazoa</taxon>
        <taxon>Ecdysozoa</taxon>
        <taxon>Arthropoda</taxon>
        <taxon>Hexapoda</taxon>
        <taxon>Insecta</taxon>
        <taxon>Pterygota</taxon>
        <taxon>Neoptera</taxon>
        <taxon>Endopterygota</taxon>
        <taxon>Hymenoptera</taxon>
        <taxon>Apocrita</taxon>
        <taxon>Ichneumonoidea</taxon>
        <taxon>Braconidae</taxon>
        <taxon>Euphorinae</taxon>
        <taxon>Microctonus</taxon>
    </lineage>
</organism>
<dbReference type="InterPro" id="IPR011989">
    <property type="entry name" value="ARM-like"/>
</dbReference>
<keyword evidence="5" id="KW-0963">Cytoplasm</keyword>
<accession>A0AA39F342</accession>
<evidence type="ECO:0000313" key="10">
    <source>
        <dbReference type="EMBL" id="KAK0162074.1"/>
    </source>
</evidence>
<dbReference type="SUPFAM" id="SSF48371">
    <property type="entry name" value="ARM repeat"/>
    <property type="match status" value="1"/>
</dbReference>
<feature type="domain" description="Integrator complex subunit 7 C-terminal" evidence="7">
    <location>
        <begin position="808"/>
        <end position="951"/>
    </location>
</feature>